<dbReference type="AlphaFoldDB" id="A0A178W9V9"/>
<feature type="transmembrane region" description="Helical" evidence="1">
    <location>
        <begin position="12"/>
        <end position="34"/>
    </location>
</feature>
<name>A0A178W9V9_ARATH</name>
<proteinExistence type="predicted"/>
<evidence type="ECO:0000313" key="3">
    <source>
        <dbReference type="Proteomes" id="UP000078284"/>
    </source>
</evidence>
<evidence type="ECO:0008006" key="4">
    <source>
        <dbReference type="Google" id="ProtNLM"/>
    </source>
</evidence>
<keyword evidence="1" id="KW-0812">Transmembrane</keyword>
<dbReference type="Proteomes" id="UP000078284">
    <property type="component" value="Chromosome 1"/>
</dbReference>
<accession>A0A178W9V9</accession>
<evidence type="ECO:0000313" key="2">
    <source>
        <dbReference type="EMBL" id="OAP14864.1"/>
    </source>
</evidence>
<organism evidence="2 3">
    <name type="scientific">Arabidopsis thaliana</name>
    <name type="common">Mouse-ear cress</name>
    <dbReference type="NCBI Taxonomy" id="3702"/>
    <lineage>
        <taxon>Eukaryota</taxon>
        <taxon>Viridiplantae</taxon>
        <taxon>Streptophyta</taxon>
        <taxon>Embryophyta</taxon>
        <taxon>Tracheophyta</taxon>
        <taxon>Spermatophyta</taxon>
        <taxon>Magnoliopsida</taxon>
        <taxon>eudicotyledons</taxon>
        <taxon>Gunneridae</taxon>
        <taxon>Pentapetalae</taxon>
        <taxon>rosids</taxon>
        <taxon>malvids</taxon>
        <taxon>Brassicales</taxon>
        <taxon>Brassicaceae</taxon>
        <taxon>Camelineae</taxon>
        <taxon>Arabidopsis</taxon>
    </lineage>
</organism>
<comment type="caution">
    <text evidence="2">The sequence shown here is derived from an EMBL/GenBank/DDBJ whole genome shotgun (WGS) entry which is preliminary data.</text>
</comment>
<gene>
    <name evidence="2" type="ordered locus">AXX17_At1g17300</name>
</gene>
<dbReference type="EMBL" id="LUHQ01000001">
    <property type="protein sequence ID" value="OAP14864.1"/>
    <property type="molecule type" value="Genomic_DNA"/>
</dbReference>
<sequence length="87" mass="10048">MYCLQVAAYHLFFNASRICYLLALIIFVFLRFFAIFQNISLDNRVGEPRTASFMRFSDTQQAQGDFNLTFSGVFLESVIKDVAEIVF</sequence>
<keyword evidence="1" id="KW-0472">Membrane</keyword>
<keyword evidence="1" id="KW-1133">Transmembrane helix</keyword>
<protein>
    <recommendedName>
        <fullName evidence="4">Transmembrane protein</fullName>
    </recommendedName>
</protein>
<reference evidence="3" key="1">
    <citation type="journal article" date="2016" name="Proc. Natl. Acad. Sci. U.S.A.">
        <title>Chromosome-level assembly of Arabidopsis thaliana Ler reveals the extent of translocation and inversion polymorphisms.</title>
        <authorList>
            <person name="Zapata L."/>
            <person name="Ding J."/>
            <person name="Willing E.M."/>
            <person name="Hartwig B."/>
            <person name="Bezdan D."/>
            <person name="Jiao W.B."/>
            <person name="Patel V."/>
            <person name="Velikkakam James G."/>
            <person name="Koornneef M."/>
            <person name="Ossowski S."/>
            <person name="Schneeberger K."/>
        </authorList>
    </citation>
    <scope>NUCLEOTIDE SEQUENCE [LARGE SCALE GENOMIC DNA]</scope>
    <source>
        <strain evidence="3">cv. Landsberg erecta</strain>
    </source>
</reference>
<evidence type="ECO:0000256" key="1">
    <source>
        <dbReference type="SAM" id="Phobius"/>
    </source>
</evidence>
<dbReference type="ExpressionAtlas" id="A0A178W9V9">
    <property type="expression patterns" value="baseline and differential"/>
</dbReference>